<gene>
    <name evidence="8" type="ORF">VSDG_02064</name>
</gene>
<dbReference type="GO" id="GO:0016491">
    <property type="term" value="F:oxidoreductase activity"/>
    <property type="evidence" value="ECO:0007669"/>
    <property type="project" value="UniProtKB-KW"/>
</dbReference>
<comment type="similarity">
    <text evidence="2">Belongs to the oxygen-dependent FAD-linked oxidoreductase family.</text>
</comment>
<dbReference type="Gene3D" id="3.40.462.20">
    <property type="match status" value="1"/>
</dbReference>
<organism evidence="8 9">
    <name type="scientific">Cytospora chrysosperma</name>
    <name type="common">Cytospora canker fungus</name>
    <name type="synonym">Sphaeria chrysosperma</name>
    <dbReference type="NCBI Taxonomy" id="252740"/>
    <lineage>
        <taxon>Eukaryota</taxon>
        <taxon>Fungi</taxon>
        <taxon>Dikarya</taxon>
        <taxon>Ascomycota</taxon>
        <taxon>Pezizomycotina</taxon>
        <taxon>Sordariomycetes</taxon>
        <taxon>Sordariomycetidae</taxon>
        <taxon>Diaporthales</taxon>
        <taxon>Cytosporaceae</taxon>
        <taxon>Cytospora</taxon>
    </lineage>
</organism>
<dbReference type="InterPro" id="IPR012951">
    <property type="entry name" value="BBE"/>
</dbReference>
<dbReference type="STRING" id="252740.A0A423WDN9"/>
<evidence type="ECO:0000256" key="1">
    <source>
        <dbReference type="ARBA" id="ARBA00001974"/>
    </source>
</evidence>
<dbReference type="Pfam" id="PF08031">
    <property type="entry name" value="BBE"/>
    <property type="match status" value="1"/>
</dbReference>
<dbReference type="InterPro" id="IPR016166">
    <property type="entry name" value="FAD-bd_PCMH"/>
</dbReference>
<dbReference type="Proteomes" id="UP000284375">
    <property type="component" value="Unassembled WGS sequence"/>
</dbReference>
<evidence type="ECO:0000313" key="8">
    <source>
        <dbReference type="EMBL" id="ROW01492.1"/>
    </source>
</evidence>
<feature type="signal peptide" evidence="6">
    <location>
        <begin position="1"/>
        <end position="18"/>
    </location>
</feature>
<dbReference type="Pfam" id="PF01565">
    <property type="entry name" value="FAD_binding_4"/>
    <property type="match status" value="1"/>
</dbReference>
<dbReference type="Gene3D" id="3.30.43.10">
    <property type="entry name" value="Uridine Diphospho-n-acetylenolpyruvylglucosamine Reductase, domain 2"/>
    <property type="match status" value="1"/>
</dbReference>
<dbReference type="OrthoDB" id="415825at2759"/>
<evidence type="ECO:0000256" key="6">
    <source>
        <dbReference type="SAM" id="SignalP"/>
    </source>
</evidence>
<dbReference type="AlphaFoldDB" id="A0A423WDN9"/>
<name>A0A423WDN9_CYTCH</name>
<dbReference type="PANTHER" id="PTHR42973">
    <property type="entry name" value="BINDING OXIDOREDUCTASE, PUTATIVE (AFU_ORTHOLOGUE AFUA_1G17690)-RELATED"/>
    <property type="match status" value="1"/>
</dbReference>
<evidence type="ECO:0000259" key="7">
    <source>
        <dbReference type="PROSITE" id="PS51387"/>
    </source>
</evidence>
<accession>A0A423WDN9</accession>
<keyword evidence="4" id="KW-0274">FAD</keyword>
<dbReference type="InterPro" id="IPR006094">
    <property type="entry name" value="Oxid_FAD_bind_N"/>
</dbReference>
<dbReference type="InterPro" id="IPR016167">
    <property type="entry name" value="FAD-bd_PCMH_sub1"/>
</dbReference>
<sequence>MLHVSVFILAGLLGSCQASHKTLCSELTSLQTKLSASATIECGVQDVRWSEYAAPQPGAVITPGSEGDIATTVAFASDKNIPFLLQGGGHGWADTFSLGSSGIVIDVSGLKSITFNADRTNVTFEAGVIIGDLVSAAWENDARVMTGTCNCVGLLGATLGGGLGRTIGLYGMGADQLLAVNYVDGDGKSCTVTPEEDPDLWWALTGAGPNFGIVTSAVYRSYPVPQVNNTAWYGPLYYNDSQIEAVVSAINDLTLEPEMHLDFYYAGGTVLILPFYLGSEETGRQKFASLLALGPLADETGIVPYNSWNDGSASFCVEGGRKPAHSANLQTLEPATWRSIWNEFVTFLDEHPEANDTSILTECYSTVKAVEIGSSHSSYPWRDTKCYSMVIPWYTNSSLDNAANEFSQNVRSYWEASSGFSELNVYVNYAHGDESLSSVYGSSLPRLKTLKKIYDPQEKFNQWFPLS</sequence>
<comment type="cofactor">
    <cofactor evidence="1">
        <name>FAD</name>
        <dbReference type="ChEBI" id="CHEBI:57692"/>
    </cofactor>
</comment>
<feature type="chain" id="PRO_5019558411" description="FAD-binding PCMH-type domain-containing protein" evidence="6">
    <location>
        <begin position="19"/>
        <end position="467"/>
    </location>
</feature>
<dbReference type="InterPro" id="IPR036318">
    <property type="entry name" value="FAD-bd_PCMH-like_sf"/>
</dbReference>
<dbReference type="PROSITE" id="PS51387">
    <property type="entry name" value="FAD_PCMH"/>
    <property type="match status" value="1"/>
</dbReference>
<evidence type="ECO:0000256" key="2">
    <source>
        <dbReference type="ARBA" id="ARBA00005466"/>
    </source>
</evidence>
<evidence type="ECO:0000256" key="4">
    <source>
        <dbReference type="ARBA" id="ARBA00022827"/>
    </source>
</evidence>
<protein>
    <recommendedName>
        <fullName evidence="7">FAD-binding PCMH-type domain-containing protein</fullName>
    </recommendedName>
</protein>
<keyword evidence="9" id="KW-1185">Reference proteome</keyword>
<dbReference type="InterPro" id="IPR050416">
    <property type="entry name" value="FAD-linked_Oxidoreductase"/>
</dbReference>
<dbReference type="PANTHER" id="PTHR42973:SF39">
    <property type="entry name" value="FAD-BINDING PCMH-TYPE DOMAIN-CONTAINING PROTEIN"/>
    <property type="match status" value="1"/>
</dbReference>
<proteinExistence type="inferred from homology"/>
<keyword evidence="5" id="KW-0560">Oxidoreductase</keyword>
<keyword evidence="6" id="KW-0732">Signal</keyword>
<dbReference type="SUPFAM" id="SSF56176">
    <property type="entry name" value="FAD-binding/transporter-associated domain-like"/>
    <property type="match status" value="1"/>
</dbReference>
<dbReference type="InterPro" id="IPR016169">
    <property type="entry name" value="FAD-bd_PCMH_sub2"/>
</dbReference>
<keyword evidence="3" id="KW-0285">Flavoprotein</keyword>
<reference evidence="8 9" key="1">
    <citation type="submission" date="2015-09" db="EMBL/GenBank/DDBJ databases">
        <title>Host preference determinants of Valsa canker pathogens revealed by comparative genomics.</title>
        <authorList>
            <person name="Yin Z."/>
            <person name="Huang L."/>
        </authorList>
    </citation>
    <scope>NUCLEOTIDE SEQUENCE [LARGE SCALE GENOMIC DNA]</scope>
    <source>
        <strain evidence="8 9">YSFL</strain>
    </source>
</reference>
<comment type="caution">
    <text evidence="8">The sequence shown here is derived from an EMBL/GenBank/DDBJ whole genome shotgun (WGS) entry which is preliminary data.</text>
</comment>
<evidence type="ECO:0000313" key="9">
    <source>
        <dbReference type="Proteomes" id="UP000284375"/>
    </source>
</evidence>
<feature type="domain" description="FAD-binding PCMH-type" evidence="7">
    <location>
        <begin position="53"/>
        <end position="224"/>
    </location>
</feature>
<evidence type="ECO:0000256" key="3">
    <source>
        <dbReference type="ARBA" id="ARBA00022630"/>
    </source>
</evidence>
<dbReference type="Gene3D" id="3.30.465.10">
    <property type="match status" value="1"/>
</dbReference>
<dbReference type="EMBL" id="LJZO01000006">
    <property type="protein sequence ID" value="ROW01492.1"/>
    <property type="molecule type" value="Genomic_DNA"/>
</dbReference>
<dbReference type="GO" id="GO:0071949">
    <property type="term" value="F:FAD binding"/>
    <property type="evidence" value="ECO:0007669"/>
    <property type="project" value="InterPro"/>
</dbReference>
<evidence type="ECO:0000256" key="5">
    <source>
        <dbReference type="ARBA" id="ARBA00023002"/>
    </source>
</evidence>